<reference evidence="3 4" key="1">
    <citation type="submission" date="2018-10" db="EMBL/GenBank/DDBJ databases">
        <title>An updated phylogeny of the Alphaproteobacteria reveals that the parasitic Rickettsiales and Holosporales have independent origins.</title>
        <authorList>
            <person name="Munoz-Gomez S.A."/>
            <person name="Hess S."/>
            <person name="Burger G."/>
            <person name="Lang B.F."/>
            <person name="Susko E."/>
            <person name="Slamovits C.H."/>
            <person name="Roger A.J."/>
        </authorList>
    </citation>
    <scope>NUCLEOTIDE SEQUENCE [LARGE SCALE GENOMIC DNA]</scope>
    <source>
        <strain evidence="3">HOLO01</strain>
    </source>
</reference>
<dbReference type="OrthoDB" id="9812968at2"/>
<dbReference type="Pfam" id="PF02021">
    <property type="entry name" value="UPF0102"/>
    <property type="match status" value="1"/>
</dbReference>
<dbReference type="EMBL" id="SCFB01000008">
    <property type="protein sequence ID" value="RZI45589.1"/>
    <property type="molecule type" value="Genomic_DNA"/>
</dbReference>
<evidence type="ECO:0000313" key="4">
    <source>
        <dbReference type="Proteomes" id="UP000293550"/>
    </source>
</evidence>
<gene>
    <name evidence="3" type="ORF">EQU50_06600</name>
</gene>
<dbReference type="HAMAP" id="MF_00048">
    <property type="entry name" value="UPF0102"/>
    <property type="match status" value="1"/>
</dbReference>
<dbReference type="InterPro" id="IPR011335">
    <property type="entry name" value="Restrct_endonuc-II-like"/>
</dbReference>
<dbReference type="InterPro" id="IPR003509">
    <property type="entry name" value="UPF0102_YraN-like"/>
</dbReference>
<sequence length="128" mass="14956">MFLQLTTDQQGRLAEEQAKQLLESKGYKIIVQRYKCKAGEIDLIATFEGTLIAVEVKYRRTYNDAAESISLRQRKRIVEALGCFLAEHQHLRLEYPFLRIDVVLLCQTSNPTHVINAWQSQDDIYEFY</sequence>
<dbReference type="GO" id="GO:0003676">
    <property type="term" value="F:nucleic acid binding"/>
    <property type="evidence" value="ECO:0007669"/>
    <property type="project" value="InterPro"/>
</dbReference>
<proteinExistence type="inferred from homology"/>
<keyword evidence="4" id="KW-1185">Reference proteome</keyword>
<evidence type="ECO:0000256" key="2">
    <source>
        <dbReference type="HAMAP-Rule" id="MF_00048"/>
    </source>
</evidence>
<comment type="caution">
    <text evidence="3">The sequence shown here is derived from an EMBL/GenBank/DDBJ whole genome shotgun (WGS) entry which is preliminary data.</text>
</comment>
<name>A0A4Q7DHH0_9PROT</name>
<evidence type="ECO:0000313" key="3">
    <source>
        <dbReference type="EMBL" id="RZI45589.1"/>
    </source>
</evidence>
<dbReference type="AlphaFoldDB" id="A0A4Q7DHH0"/>
<protein>
    <recommendedName>
        <fullName evidence="2">UPF0102 protein EQU50_06600</fullName>
    </recommendedName>
</protein>
<evidence type="ECO:0000256" key="1">
    <source>
        <dbReference type="ARBA" id="ARBA00006738"/>
    </source>
</evidence>
<dbReference type="SUPFAM" id="SSF52980">
    <property type="entry name" value="Restriction endonuclease-like"/>
    <property type="match status" value="1"/>
</dbReference>
<dbReference type="InterPro" id="IPR011856">
    <property type="entry name" value="tRNA_endonuc-like_dom_sf"/>
</dbReference>
<organism evidence="3 4">
    <name type="scientific">Candidatus Finniella inopinata</name>
    <dbReference type="NCBI Taxonomy" id="1696036"/>
    <lineage>
        <taxon>Bacteria</taxon>
        <taxon>Pseudomonadati</taxon>
        <taxon>Pseudomonadota</taxon>
        <taxon>Alphaproteobacteria</taxon>
        <taxon>Holosporales</taxon>
        <taxon>Candidatus Paracaedibacteraceae</taxon>
        <taxon>Candidatus Finniella</taxon>
    </lineage>
</organism>
<dbReference type="Gene3D" id="3.40.1350.10">
    <property type="match status" value="1"/>
</dbReference>
<dbReference type="NCBIfam" id="TIGR00252">
    <property type="entry name" value="YraN family protein"/>
    <property type="match status" value="1"/>
</dbReference>
<accession>A0A4Q7DHH0</accession>
<dbReference type="Proteomes" id="UP000293550">
    <property type="component" value="Unassembled WGS sequence"/>
</dbReference>
<dbReference type="PANTHER" id="PTHR34039:SF1">
    <property type="entry name" value="UPF0102 PROTEIN YRAN"/>
    <property type="match status" value="1"/>
</dbReference>
<dbReference type="PANTHER" id="PTHR34039">
    <property type="entry name" value="UPF0102 PROTEIN YRAN"/>
    <property type="match status" value="1"/>
</dbReference>
<comment type="similarity">
    <text evidence="1 2">Belongs to the UPF0102 family.</text>
</comment>